<feature type="domain" description="C2H2-type" evidence="14">
    <location>
        <begin position="539"/>
        <end position="566"/>
    </location>
</feature>
<keyword evidence="4" id="KW-0479">Metal-binding</keyword>
<dbReference type="PROSITE" id="PS50157">
    <property type="entry name" value="ZINC_FINGER_C2H2_2"/>
    <property type="match status" value="11"/>
</dbReference>
<evidence type="ECO:0000256" key="12">
    <source>
        <dbReference type="PROSITE-ProRule" id="PRU00042"/>
    </source>
</evidence>
<keyword evidence="8" id="KW-0805">Transcription regulation</keyword>
<evidence type="ECO:0000256" key="5">
    <source>
        <dbReference type="ARBA" id="ARBA00022737"/>
    </source>
</evidence>
<feature type="region of interest" description="Disordered" evidence="13">
    <location>
        <begin position="730"/>
        <end position="767"/>
    </location>
</feature>
<evidence type="ECO:0000259" key="14">
    <source>
        <dbReference type="PROSITE" id="PS50157"/>
    </source>
</evidence>
<keyword evidence="5" id="KW-0677">Repeat</keyword>
<feature type="domain" description="C2H2-type" evidence="14">
    <location>
        <begin position="57"/>
        <end position="85"/>
    </location>
</feature>
<dbReference type="FunFam" id="3.30.160.60:FF:000679">
    <property type="entry name" value="Zinc finger protein 341"/>
    <property type="match status" value="1"/>
</dbReference>
<keyword evidence="9" id="KW-0238">DNA-binding</keyword>
<dbReference type="Proteomes" id="UP001321473">
    <property type="component" value="Unassembled WGS sequence"/>
</dbReference>
<dbReference type="GO" id="GO:0000978">
    <property type="term" value="F:RNA polymerase II cis-regulatory region sequence-specific DNA binding"/>
    <property type="evidence" value="ECO:0007669"/>
    <property type="project" value="TreeGrafter"/>
</dbReference>
<organism evidence="15 16">
    <name type="scientific">Amblyomma americanum</name>
    <name type="common">Lone star tick</name>
    <dbReference type="NCBI Taxonomy" id="6943"/>
    <lineage>
        <taxon>Eukaryota</taxon>
        <taxon>Metazoa</taxon>
        <taxon>Ecdysozoa</taxon>
        <taxon>Arthropoda</taxon>
        <taxon>Chelicerata</taxon>
        <taxon>Arachnida</taxon>
        <taxon>Acari</taxon>
        <taxon>Parasitiformes</taxon>
        <taxon>Ixodida</taxon>
        <taxon>Ixodoidea</taxon>
        <taxon>Ixodidae</taxon>
        <taxon>Amblyomminae</taxon>
        <taxon>Amblyomma</taxon>
    </lineage>
</organism>
<keyword evidence="10" id="KW-0804">Transcription</keyword>
<feature type="domain" description="C2H2-type" evidence="14">
    <location>
        <begin position="332"/>
        <end position="354"/>
    </location>
</feature>
<evidence type="ECO:0000256" key="4">
    <source>
        <dbReference type="ARBA" id="ARBA00022723"/>
    </source>
</evidence>
<comment type="subcellular location">
    <subcellularLocation>
        <location evidence="2">Nucleus</location>
    </subcellularLocation>
</comment>
<dbReference type="PANTHER" id="PTHR24393">
    <property type="entry name" value="ZINC FINGER PROTEIN"/>
    <property type="match status" value="1"/>
</dbReference>
<comment type="similarity">
    <text evidence="3">Belongs to the krueppel C2H2-type zinc-finger protein family.</text>
</comment>
<feature type="domain" description="C2H2-type" evidence="14">
    <location>
        <begin position="462"/>
        <end position="485"/>
    </location>
</feature>
<evidence type="ECO:0000256" key="9">
    <source>
        <dbReference type="ARBA" id="ARBA00023125"/>
    </source>
</evidence>
<feature type="domain" description="C2H2-type" evidence="14">
    <location>
        <begin position="595"/>
        <end position="622"/>
    </location>
</feature>
<dbReference type="GO" id="GO:0001228">
    <property type="term" value="F:DNA-binding transcription activator activity, RNA polymerase II-specific"/>
    <property type="evidence" value="ECO:0007669"/>
    <property type="project" value="TreeGrafter"/>
</dbReference>
<dbReference type="PANTHER" id="PTHR24393:SF34">
    <property type="entry name" value="PR_SET DOMAIN 13"/>
    <property type="match status" value="1"/>
</dbReference>
<evidence type="ECO:0000256" key="1">
    <source>
        <dbReference type="ARBA" id="ARBA00003767"/>
    </source>
</evidence>
<keyword evidence="11" id="KW-0539">Nucleus</keyword>
<evidence type="ECO:0000256" key="8">
    <source>
        <dbReference type="ARBA" id="ARBA00023015"/>
    </source>
</evidence>
<keyword evidence="6 12" id="KW-0863">Zinc-finger</keyword>
<gene>
    <name evidence="15" type="ORF">V5799_025896</name>
</gene>
<feature type="domain" description="C2H2-type" evidence="14">
    <location>
        <begin position="567"/>
        <end position="594"/>
    </location>
</feature>
<evidence type="ECO:0000256" key="11">
    <source>
        <dbReference type="ARBA" id="ARBA00023242"/>
    </source>
</evidence>
<feature type="region of interest" description="Disordered" evidence="13">
    <location>
        <begin position="32"/>
        <end position="55"/>
    </location>
</feature>
<proteinExistence type="inferred from homology"/>
<dbReference type="Pfam" id="PF00096">
    <property type="entry name" value="zf-C2H2"/>
    <property type="match status" value="5"/>
</dbReference>
<feature type="domain" description="C2H2-type" evidence="14">
    <location>
        <begin position="656"/>
        <end position="683"/>
    </location>
</feature>
<dbReference type="PROSITE" id="PS00028">
    <property type="entry name" value="ZINC_FINGER_C2H2_1"/>
    <property type="match status" value="9"/>
</dbReference>
<evidence type="ECO:0000256" key="2">
    <source>
        <dbReference type="ARBA" id="ARBA00004123"/>
    </source>
</evidence>
<keyword evidence="16" id="KW-1185">Reference proteome</keyword>
<feature type="compositionally biased region" description="Polar residues" evidence="13">
    <location>
        <begin position="274"/>
        <end position="283"/>
    </location>
</feature>
<evidence type="ECO:0000256" key="6">
    <source>
        <dbReference type="ARBA" id="ARBA00022771"/>
    </source>
</evidence>
<dbReference type="SUPFAM" id="SSF57667">
    <property type="entry name" value="beta-beta-alpha zinc fingers"/>
    <property type="match status" value="5"/>
</dbReference>
<feature type="domain" description="C2H2-type" evidence="14">
    <location>
        <begin position="684"/>
        <end position="714"/>
    </location>
</feature>
<evidence type="ECO:0000313" key="16">
    <source>
        <dbReference type="Proteomes" id="UP001321473"/>
    </source>
</evidence>
<sequence length="841" mass="92539">MAQLLIDALTGNVLDAQTVLAVQQLLETSQPGNQNERVEVVPAADEESEEEGEEDTFQCGKCKRKFTMLAAYFAHKKEPCTGKMPTSLWNRPTRNTTATVGTIDRLAAASQTLTALRQTLPRNSRVILSEADILTLSTSLEGAPQIALEEQATNSGEEPMVQDVLLSSDLSEDATCSAVVTVSQATLEGNQANTGASPASSLSVYAQPLSTMSTSGLTQDLVAVEKMTTGESTVIEMLPSGDLMTSELQVQVDEKGVEFIVANTAELKDMPQPAVQTATTTVSRGKRRNQVASETPSQKGLKTQKCPFCNKAFSKNFDLQQHIRSHTGEKPFQCVICGRGFAQKSNVKKHMQTHKVWPNGLSCTLPAQLVSDGSQSSVEDPNCNDGTGSKKVVTTDDVALVNSYSCPFCTFVGKTYFELKSHLTFHKQEKVFKCIVGKCGETFTELDSFLSHAKTHESNMMYRCGHCPRTLASLYDLNVHQLTHSLCVTSDSHSISVTIGPSTTTAKASNRPHQCPHCLNRYATPEALAHHQATCTHNYPCPICRKVFPCERYLRRHLVVHRASTPHVCSVCHKGFKTDHYLKVHAVVHSSEKPFLCSQCGATFNRQDKLKRHYLVHDSVKRFKCPFATHLGCRKEFSRADKLKSHLLTHSGVRPYECRTCGRGFSQKQRLLEHEKLHTDMRSYQCSSCQQSFLNRKALEDHTCTGVAHHSRQTWSAALRGRRRRFNSSRAVKARTRLARGRSTAAEDDTDELAGRPAESSKVAGSHKQVDATEATLEELECAEGIPTAHIEIISATGDLDTAVATVTQVYRPVEETVVDNGAEGTTVLYEAVEEPYSEVV</sequence>
<dbReference type="GO" id="GO:0008270">
    <property type="term" value="F:zinc ion binding"/>
    <property type="evidence" value="ECO:0007669"/>
    <property type="project" value="UniProtKB-KW"/>
</dbReference>
<protein>
    <recommendedName>
        <fullName evidence="14">C2H2-type domain-containing protein</fullName>
    </recommendedName>
</protein>
<dbReference type="FunFam" id="3.30.160.60:FF:000771">
    <property type="entry name" value="zinc finger protein 648"/>
    <property type="match status" value="1"/>
</dbReference>
<feature type="compositionally biased region" description="Acidic residues" evidence="13">
    <location>
        <begin position="44"/>
        <end position="55"/>
    </location>
</feature>
<dbReference type="InterPro" id="IPR036236">
    <property type="entry name" value="Znf_C2H2_sf"/>
</dbReference>
<dbReference type="AlphaFoldDB" id="A0AAQ4E7Z1"/>
<evidence type="ECO:0000256" key="10">
    <source>
        <dbReference type="ARBA" id="ARBA00023163"/>
    </source>
</evidence>
<evidence type="ECO:0000256" key="13">
    <source>
        <dbReference type="SAM" id="MobiDB-lite"/>
    </source>
</evidence>
<dbReference type="SMART" id="SM00355">
    <property type="entry name" value="ZnF_C2H2"/>
    <property type="match status" value="13"/>
</dbReference>
<dbReference type="InterPro" id="IPR013087">
    <property type="entry name" value="Znf_C2H2_type"/>
</dbReference>
<name>A0AAQ4E7Z1_AMBAM</name>
<feature type="domain" description="C2H2-type" evidence="14">
    <location>
        <begin position="432"/>
        <end position="461"/>
    </location>
</feature>
<dbReference type="GO" id="GO:0005634">
    <property type="term" value="C:nucleus"/>
    <property type="evidence" value="ECO:0007669"/>
    <property type="project" value="UniProtKB-SubCell"/>
</dbReference>
<dbReference type="FunFam" id="3.30.160.60:FF:002343">
    <property type="entry name" value="Zinc finger protein 33A"/>
    <property type="match status" value="1"/>
</dbReference>
<accession>A0AAQ4E7Z1</accession>
<dbReference type="Gene3D" id="3.30.160.60">
    <property type="entry name" value="Classic Zinc Finger"/>
    <property type="match status" value="8"/>
</dbReference>
<feature type="domain" description="C2H2-type" evidence="14">
    <location>
        <begin position="304"/>
        <end position="331"/>
    </location>
</feature>
<feature type="compositionally biased region" description="Basic residues" evidence="13">
    <location>
        <begin position="730"/>
        <end position="740"/>
    </location>
</feature>
<comment type="caution">
    <text evidence="15">The sequence shown here is derived from an EMBL/GenBank/DDBJ whole genome shotgun (WGS) entry which is preliminary data.</text>
</comment>
<evidence type="ECO:0000256" key="7">
    <source>
        <dbReference type="ARBA" id="ARBA00022833"/>
    </source>
</evidence>
<keyword evidence="7" id="KW-0862">Zinc</keyword>
<dbReference type="EMBL" id="JARKHS020020462">
    <property type="protein sequence ID" value="KAK8770859.1"/>
    <property type="molecule type" value="Genomic_DNA"/>
</dbReference>
<reference evidence="15 16" key="1">
    <citation type="journal article" date="2023" name="Arcadia Sci">
        <title>De novo assembly of a long-read Amblyomma americanum tick genome.</title>
        <authorList>
            <person name="Chou S."/>
            <person name="Poskanzer K.E."/>
            <person name="Rollins M."/>
            <person name="Thuy-Boun P.S."/>
        </authorList>
    </citation>
    <scope>NUCLEOTIDE SEQUENCE [LARGE SCALE GENOMIC DNA]</scope>
    <source>
        <strain evidence="15">F_SG_1</strain>
        <tissue evidence="15">Salivary glands</tissue>
    </source>
</reference>
<dbReference type="FunFam" id="3.30.160.60:FF:000145">
    <property type="entry name" value="Zinc finger protein 574"/>
    <property type="match status" value="1"/>
</dbReference>
<evidence type="ECO:0000313" key="15">
    <source>
        <dbReference type="EMBL" id="KAK8770859.1"/>
    </source>
</evidence>
<feature type="region of interest" description="Disordered" evidence="13">
    <location>
        <begin position="272"/>
        <end position="297"/>
    </location>
</feature>
<evidence type="ECO:0000256" key="3">
    <source>
        <dbReference type="ARBA" id="ARBA00006991"/>
    </source>
</evidence>
<feature type="domain" description="C2H2-type" evidence="14">
    <location>
        <begin position="623"/>
        <end position="655"/>
    </location>
</feature>
<comment type="function">
    <text evidence="1">May be involved in transcriptional regulation.</text>
</comment>